<evidence type="ECO:0000256" key="2">
    <source>
        <dbReference type="SAM" id="Phobius"/>
    </source>
</evidence>
<reference evidence="5 6" key="1">
    <citation type="submission" date="2025-08" db="UniProtKB">
        <authorList>
            <consortium name="RefSeq"/>
        </authorList>
    </citation>
    <scope>IDENTIFICATION</scope>
</reference>
<feature type="compositionally biased region" description="Polar residues" evidence="1">
    <location>
        <begin position="71"/>
        <end position="80"/>
    </location>
</feature>
<evidence type="ECO:0000256" key="1">
    <source>
        <dbReference type="SAM" id="MobiDB-lite"/>
    </source>
</evidence>
<keyword evidence="2" id="KW-1133">Transmembrane helix</keyword>
<feature type="compositionally biased region" description="Low complexity" evidence="1">
    <location>
        <begin position="253"/>
        <end position="267"/>
    </location>
</feature>
<feature type="transmembrane region" description="Helical" evidence="2">
    <location>
        <begin position="186"/>
        <end position="207"/>
    </location>
</feature>
<protein>
    <submittedName>
        <fullName evidence="5 6">Uncharacterized protein LOC118765984</fullName>
    </submittedName>
</protein>
<organism evidence="4 6">
    <name type="scientific">Octopus sinensis</name>
    <name type="common">East Asian common octopus</name>
    <dbReference type="NCBI Taxonomy" id="2607531"/>
    <lineage>
        <taxon>Eukaryota</taxon>
        <taxon>Metazoa</taxon>
        <taxon>Spiralia</taxon>
        <taxon>Lophotrochozoa</taxon>
        <taxon>Mollusca</taxon>
        <taxon>Cephalopoda</taxon>
        <taxon>Coleoidea</taxon>
        <taxon>Octopodiformes</taxon>
        <taxon>Octopoda</taxon>
        <taxon>Incirrata</taxon>
        <taxon>Octopodidae</taxon>
        <taxon>Octopus</taxon>
    </lineage>
</organism>
<feature type="chain" id="PRO_5045019854" evidence="3">
    <location>
        <begin position="20"/>
        <end position="299"/>
    </location>
</feature>
<keyword evidence="2" id="KW-0812">Transmembrane</keyword>
<dbReference type="AlphaFoldDB" id="A0A7E6FBY7"/>
<keyword evidence="2" id="KW-0472">Membrane</keyword>
<dbReference type="RefSeq" id="XP_036364844.1">
    <property type="nucleotide sequence ID" value="XM_036508951.1"/>
</dbReference>
<evidence type="ECO:0000313" key="5">
    <source>
        <dbReference type="RefSeq" id="XP_036364844.1"/>
    </source>
</evidence>
<proteinExistence type="predicted"/>
<feature type="signal peptide" evidence="3">
    <location>
        <begin position="1"/>
        <end position="19"/>
    </location>
</feature>
<keyword evidence="4" id="KW-1185">Reference proteome</keyword>
<dbReference type="KEGG" id="osn:118765984"/>
<dbReference type="RefSeq" id="XP_036364845.1">
    <property type="nucleotide sequence ID" value="XM_036508952.1"/>
</dbReference>
<evidence type="ECO:0000313" key="4">
    <source>
        <dbReference type="Proteomes" id="UP000515154"/>
    </source>
</evidence>
<name>A0A7E6FBY7_9MOLL</name>
<feature type="region of interest" description="Disordered" evidence="1">
    <location>
        <begin position="248"/>
        <end position="274"/>
    </location>
</feature>
<feature type="compositionally biased region" description="Low complexity" evidence="1">
    <location>
        <begin position="42"/>
        <end position="70"/>
    </location>
</feature>
<sequence>MNIFESMISVRYLIASVLCATCCSMPHLVDLITGAEHKHHGSTTQSSNNNSGASSNNEHSHKSFSSPSTSQETHQQSKQYSETIYHHYAKIGRSLDRQPQQLKIGALTDTLSNNQQTDNRTMTNINLSSMPFSSSSNMSVNKTIVNVLGSISVNNSNATQVDEDLPVASVSPPEDIVVHKDLPLPLLIASPVAAVSIIIFVCIAYYCHSSQLDARARQLALKYAVISTEPPVCSRGVPSTSSVDMDLIRKPSLRPSTSRTSTPNQTPDGSKRGSINWVAIGDQEVITYTAARRHSTFIL</sequence>
<feature type="region of interest" description="Disordered" evidence="1">
    <location>
        <begin position="38"/>
        <end position="80"/>
    </location>
</feature>
<accession>A0A7E6FBY7</accession>
<keyword evidence="3" id="KW-0732">Signal</keyword>
<evidence type="ECO:0000313" key="6">
    <source>
        <dbReference type="RefSeq" id="XP_036364845.1"/>
    </source>
</evidence>
<gene>
    <name evidence="5 6" type="primary">LOC118765984</name>
</gene>
<evidence type="ECO:0000256" key="3">
    <source>
        <dbReference type="SAM" id="SignalP"/>
    </source>
</evidence>
<dbReference type="Proteomes" id="UP000515154">
    <property type="component" value="Linkage group LG14"/>
</dbReference>